<protein>
    <submittedName>
        <fullName evidence="2">Ty1-copia retrotransposon protein</fullName>
    </submittedName>
</protein>
<dbReference type="Proteomes" id="UP000321947">
    <property type="component" value="Unassembled WGS sequence"/>
</dbReference>
<dbReference type="AlphaFoldDB" id="A0A5D3BZR0"/>
<evidence type="ECO:0000313" key="3">
    <source>
        <dbReference type="Proteomes" id="UP000321393"/>
    </source>
</evidence>
<name>A0A5D3BZR0_CUCMM</name>
<accession>A0A5D3BZR0</accession>
<dbReference type="OrthoDB" id="2596766at2759"/>
<evidence type="ECO:0000313" key="1">
    <source>
        <dbReference type="EMBL" id="KAA0051004.1"/>
    </source>
</evidence>
<sequence length="85" mass="9323">MTTKILLMENAYSWKTQPLQENLVSGSLLNRAGLKIVLEGDKVVLTKNGEFIGKGYLSNALFVLNTIPMNANASSSDYMIESVNL</sequence>
<proteinExistence type="predicted"/>
<gene>
    <name evidence="2" type="ORF">E5676_scaffold675G00740</name>
    <name evidence="1" type="ORF">E6C27_scaffold2606G00240</name>
</gene>
<dbReference type="EMBL" id="SSTD01014234">
    <property type="protein sequence ID" value="TYK04392.1"/>
    <property type="molecule type" value="Genomic_DNA"/>
</dbReference>
<dbReference type="Proteomes" id="UP000321393">
    <property type="component" value="Unassembled WGS sequence"/>
</dbReference>
<organism evidence="2 4">
    <name type="scientific">Cucumis melo var. makuwa</name>
    <name type="common">Oriental melon</name>
    <dbReference type="NCBI Taxonomy" id="1194695"/>
    <lineage>
        <taxon>Eukaryota</taxon>
        <taxon>Viridiplantae</taxon>
        <taxon>Streptophyta</taxon>
        <taxon>Embryophyta</taxon>
        <taxon>Tracheophyta</taxon>
        <taxon>Spermatophyta</taxon>
        <taxon>Magnoliopsida</taxon>
        <taxon>eudicotyledons</taxon>
        <taxon>Gunneridae</taxon>
        <taxon>Pentapetalae</taxon>
        <taxon>rosids</taxon>
        <taxon>fabids</taxon>
        <taxon>Cucurbitales</taxon>
        <taxon>Cucurbitaceae</taxon>
        <taxon>Benincaseae</taxon>
        <taxon>Cucumis</taxon>
    </lineage>
</organism>
<comment type="caution">
    <text evidence="2">The sequence shown here is derived from an EMBL/GenBank/DDBJ whole genome shotgun (WGS) entry which is preliminary data.</text>
</comment>
<dbReference type="EMBL" id="SSTE01011518">
    <property type="protein sequence ID" value="KAA0051004.1"/>
    <property type="molecule type" value="Genomic_DNA"/>
</dbReference>
<evidence type="ECO:0000313" key="4">
    <source>
        <dbReference type="Proteomes" id="UP000321947"/>
    </source>
</evidence>
<reference evidence="3 4" key="1">
    <citation type="submission" date="2019-08" db="EMBL/GenBank/DDBJ databases">
        <title>Draft genome sequences of two oriental melons (Cucumis melo L. var makuwa).</title>
        <authorList>
            <person name="Kwon S.-Y."/>
        </authorList>
    </citation>
    <scope>NUCLEOTIDE SEQUENCE [LARGE SCALE GENOMIC DNA]</scope>
    <source>
        <strain evidence="4">cv. Chang Bougi</strain>
        <strain evidence="3">cv. SW 3</strain>
        <tissue evidence="2">Leaf</tissue>
    </source>
</reference>
<evidence type="ECO:0000313" key="2">
    <source>
        <dbReference type="EMBL" id="TYK04392.1"/>
    </source>
</evidence>